<accession>A0A654DN27</accession>
<sequence>MKLLKPYFVLIGMIIALIFMYIAISVYPGGTYQNESEREIKILFRNVAKL</sequence>
<evidence type="ECO:0000313" key="3">
    <source>
        <dbReference type="Proteomes" id="UP000432350"/>
    </source>
</evidence>
<dbReference type="Proteomes" id="UP000432350">
    <property type="component" value="Unassembled WGS sequence"/>
</dbReference>
<keyword evidence="1" id="KW-0812">Transmembrane</keyword>
<proteinExistence type="predicted"/>
<evidence type="ECO:0000313" key="2">
    <source>
        <dbReference type="EMBL" id="VXD07165.1"/>
    </source>
</evidence>
<evidence type="ECO:0000256" key="1">
    <source>
        <dbReference type="SAM" id="Phobius"/>
    </source>
</evidence>
<dbReference type="EMBL" id="CABWMV010000027">
    <property type="protein sequence ID" value="VXD07165.1"/>
    <property type="molecule type" value="Genomic_DNA"/>
</dbReference>
<dbReference type="AlphaFoldDB" id="A0A654DN27"/>
<feature type="transmembrane region" description="Helical" evidence="1">
    <location>
        <begin position="7"/>
        <end position="27"/>
    </location>
</feature>
<dbReference type="RefSeq" id="WP_313158481.1">
    <property type="nucleotide sequence ID" value="NZ_DAMBMX010000012.1"/>
</dbReference>
<protein>
    <submittedName>
        <fullName evidence="2">Uncharacterized protein</fullName>
    </submittedName>
</protein>
<keyword evidence="1" id="KW-0472">Membrane</keyword>
<organism evidence="2 3">
    <name type="scientific">Sphingobacterium multivorum</name>
    <dbReference type="NCBI Taxonomy" id="28454"/>
    <lineage>
        <taxon>Bacteria</taxon>
        <taxon>Pseudomonadati</taxon>
        <taxon>Bacteroidota</taxon>
        <taxon>Sphingobacteriia</taxon>
        <taxon>Sphingobacteriales</taxon>
        <taxon>Sphingobacteriaceae</taxon>
        <taxon>Sphingobacterium</taxon>
    </lineage>
</organism>
<keyword evidence="1" id="KW-1133">Transmembrane helix</keyword>
<gene>
    <name evidence="2" type="ORF">SPHINGO8BC_80082</name>
</gene>
<name>A0A654DN27_SPHMU</name>
<reference evidence="2 3" key="1">
    <citation type="submission" date="2019-10" db="EMBL/GenBank/DDBJ databases">
        <authorList>
            <person name="Karimi E."/>
        </authorList>
    </citation>
    <scope>NUCLEOTIDE SEQUENCE [LARGE SCALE GENOMIC DNA]</scope>
    <source>
        <strain evidence="2 3">Sphingobacterium sp. 8BC</strain>
    </source>
</reference>